<evidence type="ECO:0000256" key="4">
    <source>
        <dbReference type="ARBA" id="ARBA00023235"/>
    </source>
</evidence>
<evidence type="ECO:0000256" key="3">
    <source>
        <dbReference type="ARBA" id="ARBA00023110"/>
    </source>
</evidence>
<dbReference type="Gene3D" id="3.10.50.40">
    <property type="match status" value="1"/>
</dbReference>
<dbReference type="PANTHER" id="PTHR10516:SF443">
    <property type="entry name" value="FK506-BINDING PROTEIN 59-RELATED"/>
    <property type="match status" value="1"/>
</dbReference>
<evidence type="ECO:0000256" key="2">
    <source>
        <dbReference type="ARBA" id="ARBA00002388"/>
    </source>
</evidence>
<dbReference type="OrthoDB" id="1902587at2759"/>
<comment type="function">
    <text evidence="2">PPIases accelerate the folding of proteins. It catalyzes the cis-trans isomerization of proline imidic peptide bonds in oligopeptides.</text>
</comment>
<dbReference type="EC" id="5.2.1.8" evidence="6"/>
<evidence type="ECO:0000313" key="8">
    <source>
        <dbReference type="EMBL" id="PKY05626.1"/>
    </source>
</evidence>
<gene>
    <name evidence="8" type="ORF">P168DRAFT_289082</name>
</gene>
<accession>A0A2I1D6X7</accession>
<keyword evidence="4 6" id="KW-0413">Isomerase</keyword>
<dbReference type="RefSeq" id="XP_024694220.1">
    <property type="nucleotide sequence ID" value="XM_024836922.1"/>
</dbReference>
<protein>
    <recommendedName>
        <fullName evidence="6">peptidylprolyl isomerase</fullName>
        <ecNumber evidence="6">5.2.1.8</ecNumber>
    </recommendedName>
</protein>
<reference evidence="8" key="1">
    <citation type="submission" date="2016-12" db="EMBL/GenBank/DDBJ databases">
        <title>The genomes of Aspergillus section Nigri reveals drivers in fungal speciation.</title>
        <authorList>
            <consortium name="DOE Joint Genome Institute"/>
            <person name="Vesth T.C."/>
            <person name="Nybo J."/>
            <person name="Theobald S."/>
            <person name="Brandl J."/>
            <person name="Frisvad J.C."/>
            <person name="Nielsen K.F."/>
            <person name="Lyhne E.K."/>
            <person name="Kogle M.E."/>
            <person name="Kuo A."/>
            <person name="Riley R."/>
            <person name="Clum A."/>
            <person name="Nolan M."/>
            <person name="Lipzen A."/>
            <person name="Salamov A."/>
            <person name="Henrissat B."/>
            <person name="Wiebenga A."/>
            <person name="De vries R.P."/>
            <person name="Grigoriev I.V."/>
            <person name="Mortensen U.H."/>
            <person name="Andersen M.R."/>
            <person name="Baker S.E."/>
        </authorList>
    </citation>
    <scope>NUCLEOTIDE SEQUENCE</scope>
    <source>
        <strain evidence="8">IBT 28561</strain>
    </source>
</reference>
<evidence type="ECO:0000256" key="6">
    <source>
        <dbReference type="PROSITE-ProRule" id="PRU00277"/>
    </source>
</evidence>
<dbReference type="PANTHER" id="PTHR10516">
    <property type="entry name" value="PEPTIDYL-PROLYL CIS-TRANS ISOMERASE"/>
    <property type="match status" value="1"/>
</dbReference>
<dbReference type="FunFam" id="3.10.50.40:FF:000025">
    <property type="entry name" value="Peptidylprolyl isomerase"/>
    <property type="match status" value="1"/>
</dbReference>
<dbReference type="VEuPathDB" id="FungiDB:P168DRAFT_289082"/>
<feature type="domain" description="PPIase FKBP-type" evidence="7">
    <location>
        <begin position="20"/>
        <end position="117"/>
    </location>
</feature>
<proteinExistence type="inferred from homology"/>
<dbReference type="GeneID" id="36544446"/>
<keyword evidence="3 6" id="KW-0697">Rotamase</keyword>
<evidence type="ECO:0000256" key="5">
    <source>
        <dbReference type="ARBA" id="ARBA00038106"/>
    </source>
</evidence>
<dbReference type="GO" id="GO:0003755">
    <property type="term" value="F:peptidyl-prolyl cis-trans isomerase activity"/>
    <property type="evidence" value="ECO:0007669"/>
    <property type="project" value="UniProtKB-KW"/>
</dbReference>
<comment type="caution">
    <text evidence="8">The sequence shown here is derived from an EMBL/GenBank/DDBJ whole genome shotgun (WGS) entry which is preliminary data.</text>
</comment>
<dbReference type="AlphaFoldDB" id="A0A2I1D6X7"/>
<dbReference type="InterPro" id="IPR046357">
    <property type="entry name" value="PPIase_dom_sf"/>
</dbReference>
<dbReference type="Proteomes" id="UP000234254">
    <property type="component" value="Unassembled WGS sequence"/>
</dbReference>
<comment type="catalytic activity">
    <reaction evidence="1 6">
        <text>[protein]-peptidylproline (omega=180) = [protein]-peptidylproline (omega=0)</text>
        <dbReference type="Rhea" id="RHEA:16237"/>
        <dbReference type="Rhea" id="RHEA-COMP:10747"/>
        <dbReference type="Rhea" id="RHEA-COMP:10748"/>
        <dbReference type="ChEBI" id="CHEBI:83833"/>
        <dbReference type="ChEBI" id="CHEBI:83834"/>
        <dbReference type="EC" id="5.2.1.8"/>
    </reaction>
</comment>
<organism evidence="8 9">
    <name type="scientific">Aspergillus campestris (strain IBT 28561)</name>
    <dbReference type="NCBI Taxonomy" id="1392248"/>
    <lineage>
        <taxon>Eukaryota</taxon>
        <taxon>Fungi</taxon>
        <taxon>Dikarya</taxon>
        <taxon>Ascomycota</taxon>
        <taxon>Pezizomycotina</taxon>
        <taxon>Eurotiomycetes</taxon>
        <taxon>Eurotiomycetidae</taxon>
        <taxon>Eurotiales</taxon>
        <taxon>Aspergillaceae</taxon>
        <taxon>Aspergillus</taxon>
        <taxon>Aspergillus subgen. Circumdati</taxon>
    </lineage>
</organism>
<dbReference type="InterPro" id="IPR050689">
    <property type="entry name" value="FKBP-type_PPIase"/>
</dbReference>
<evidence type="ECO:0000259" key="7">
    <source>
        <dbReference type="PROSITE" id="PS50059"/>
    </source>
</evidence>
<dbReference type="EMBL" id="MSFM01000004">
    <property type="protein sequence ID" value="PKY05626.1"/>
    <property type="molecule type" value="Genomic_DNA"/>
</dbReference>
<dbReference type="InterPro" id="IPR001179">
    <property type="entry name" value="PPIase_FKBP_dom"/>
</dbReference>
<evidence type="ECO:0000313" key="9">
    <source>
        <dbReference type="Proteomes" id="UP000234254"/>
    </source>
</evidence>
<name>A0A2I1D6X7_ASPC2</name>
<keyword evidence="9" id="KW-1185">Reference proteome</keyword>
<comment type="similarity">
    <text evidence="5">Belongs to the FKBP-type PPIase family. FKBP1 subfamily.</text>
</comment>
<dbReference type="Pfam" id="PF00254">
    <property type="entry name" value="FKBP_C"/>
    <property type="match status" value="1"/>
</dbReference>
<dbReference type="GO" id="GO:0005737">
    <property type="term" value="C:cytoplasm"/>
    <property type="evidence" value="ECO:0007669"/>
    <property type="project" value="TreeGrafter"/>
</dbReference>
<dbReference type="PROSITE" id="PS50059">
    <property type="entry name" value="FKBP_PPIASE"/>
    <property type="match status" value="1"/>
</dbReference>
<dbReference type="SUPFAM" id="SSF54534">
    <property type="entry name" value="FKBP-like"/>
    <property type="match status" value="1"/>
</dbReference>
<evidence type="ECO:0000256" key="1">
    <source>
        <dbReference type="ARBA" id="ARBA00000971"/>
    </source>
</evidence>
<sequence length="121" mass="13036">MGVTKTLLREGNGVDIPQKGDNVAIHYTGCLHDPSSPDNHHMGKKFDSSIDRGQPLTTSIGIGRVIKGWDEGVLQMSLGEKAILTIDPEYGYGSRGFPGLIPANSTLVFEVELLSINDKTV</sequence>